<keyword evidence="1" id="KW-0812">Transmembrane</keyword>
<keyword evidence="1" id="KW-0472">Membrane</keyword>
<comment type="caution">
    <text evidence="2">The sequence shown here is derived from an EMBL/GenBank/DDBJ whole genome shotgun (WGS) entry which is preliminary data.</text>
</comment>
<keyword evidence="1" id="KW-1133">Transmembrane helix</keyword>
<feature type="transmembrane region" description="Helical" evidence="1">
    <location>
        <begin position="30"/>
        <end position="52"/>
    </location>
</feature>
<reference evidence="2 3" key="1">
    <citation type="submission" date="2020-08" db="EMBL/GenBank/DDBJ databases">
        <title>Genomic Encyclopedia of Type Strains, Phase IV (KMG-IV): sequencing the most valuable type-strain genomes for metagenomic binning, comparative biology and taxonomic classification.</title>
        <authorList>
            <person name="Goeker M."/>
        </authorList>
    </citation>
    <scope>NUCLEOTIDE SEQUENCE [LARGE SCALE GENOMIC DNA]</scope>
    <source>
        <strain evidence="2 3">DSM 29007</strain>
    </source>
</reference>
<organism evidence="2 3">
    <name type="scientific">Longimicrobium terrae</name>
    <dbReference type="NCBI Taxonomy" id="1639882"/>
    <lineage>
        <taxon>Bacteria</taxon>
        <taxon>Pseudomonadati</taxon>
        <taxon>Gemmatimonadota</taxon>
        <taxon>Longimicrobiia</taxon>
        <taxon>Longimicrobiales</taxon>
        <taxon>Longimicrobiaceae</taxon>
        <taxon>Longimicrobium</taxon>
    </lineage>
</organism>
<sequence>MNVALTLAVGACVAAVYFPGDQIAHGRVAYALVFALLLAYVLMAARVTWHAWASGIRVPAEQPLAVRAMGWGIIAVILLILVD</sequence>
<gene>
    <name evidence="2" type="ORF">HNQ61_001923</name>
</gene>
<evidence type="ECO:0000313" key="3">
    <source>
        <dbReference type="Proteomes" id="UP000582837"/>
    </source>
</evidence>
<dbReference type="AlphaFoldDB" id="A0A841GWN5"/>
<dbReference type="EMBL" id="JACHIA010000004">
    <property type="protein sequence ID" value="MBB6070304.1"/>
    <property type="molecule type" value="Genomic_DNA"/>
</dbReference>
<evidence type="ECO:0000313" key="2">
    <source>
        <dbReference type="EMBL" id="MBB6070304.1"/>
    </source>
</evidence>
<keyword evidence="3" id="KW-1185">Reference proteome</keyword>
<protein>
    <submittedName>
        <fullName evidence="2">Uncharacterized protein</fullName>
    </submittedName>
</protein>
<name>A0A841GWN5_9BACT</name>
<proteinExistence type="predicted"/>
<dbReference type="Proteomes" id="UP000582837">
    <property type="component" value="Unassembled WGS sequence"/>
</dbReference>
<dbReference type="RefSeq" id="WP_170035697.1">
    <property type="nucleotide sequence ID" value="NZ_JACHOW010000004.1"/>
</dbReference>
<evidence type="ECO:0000256" key="1">
    <source>
        <dbReference type="SAM" id="Phobius"/>
    </source>
</evidence>
<accession>A0A841GWN5</accession>
<feature type="transmembrane region" description="Helical" evidence="1">
    <location>
        <begin position="64"/>
        <end position="82"/>
    </location>
</feature>